<feature type="transmembrane region" description="Helical" evidence="1">
    <location>
        <begin position="253"/>
        <end position="275"/>
    </location>
</feature>
<feature type="transmembrane region" description="Helical" evidence="1">
    <location>
        <begin position="161"/>
        <end position="177"/>
    </location>
</feature>
<accession>A0A5B7SZW4</accession>
<sequence length="475" mass="54254">MLKKIGEFFRGKFFAPIMFLVSFLYFGLFRVLMIPSGDDYFWGGEQGAYLIRHMFYGPQAIYGGSSNGRYFGNTLEIFTMHSLPLAALSYGVFWTLLLWAMWRLAGKSITALLLSLAFAFTLQGAFINNVLAWNAGFVNYVPPMALVLSYLVIVDYGQKRVLPWMFALLTLVLGYSAGLFTEALTLGQICLAVLVILYFRKQTKLYHITYLLGTIVSAIVMFSHPGYRGKSTYRGTTFDLKVIWSWFSNVTHFWLITFNIILLAAILLAILTLVLKSDFSRIKKISMSIISAAFLFYYAIANAVLSTIPKNDMYGYNSISLPISVTDTIVSLLLVVFIGYCIFTFYKTDAKMWLYYLMTGIIAGQLLFVSAPVNCRGYFLTYIFMYLIAMRFVIDAFSKVKLINWAIVIAVIVMGASYQSMLYQNRQVNLERVSDPQFYNGKAELTKHVPYRQFVWSNDLLNQQNPTYWKNYLGK</sequence>
<feature type="transmembrane region" description="Helical" evidence="1">
    <location>
        <begin position="206"/>
        <end position="224"/>
    </location>
</feature>
<feature type="transmembrane region" description="Helical" evidence="1">
    <location>
        <begin position="287"/>
        <end position="308"/>
    </location>
</feature>
<keyword evidence="1" id="KW-0812">Transmembrane</keyword>
<protein>
    <recommendedName>
        <fullName evidence="4">YfhO family protein</fullName>
    </recommendedName>
</protein>
<evidence type="ECO:0000313" key="2">
    <source>
        <dbReference type="EMBL" id="QCX23910.1"/>
    </source>
</evidence>
<feature type="transmembrane region" description="Helical" evidence="1">
    <location>
        <begin position="377"/>
        <end position="394"/>
    </location>
</feature>
<feature type="transmembrane region" description="Helical" evidence="1">
    <location>
        <begin position="183"/>
        <end position="199"/>
    </location>
</feature>
<dbReference type="STRING" id="1423818.FC88_GL002380"/>
<feature type="transmembrane region" description="Helical" evidence="1">
    <location>
        <begin position="12"/>
        <end position="33"/>
    </location>
</feature>
<reference evidence="2 3" key="1">
    <citation type="submission" date="2019-05" db="EMBL/GenBank/DDBJ databases">
        <title>Genome Sequence of Lactobacillus futsaii Y97, a Potential Probiotic Strain Isolated from the Futsai of Taiwan.</title>
        <authorList>
            <person name="Du X."/>
        </authorList>
    </citation>
    <scope>NUCLEOTIDE SEQUENCE [LARGE SCALE GENOMIC DNA]</scope>
    <source>
        <strain evidence="2 3">Y97</strain>
    </source>
</reference>
<organism evidence="2 3">
    <name type="scientific">Companilactobacillus futsaii</name>
    <dbReference type="NCBI Taxonomy" id="938155"/>
    <lineage>
        <taxon>Bacteria</taxon>
        <taxon>Bacillati</taxon>
        <taxon>Bacillota</taxon>
        <taxon>Bacilli</taxon>
        <taxon>Lactobacillales</taxon>
        <taxon>Lactobacillaceae</taxon>
        <taxon>Companilactobacillus</taxon>
    </lineage>
</organism>
<keyword evidence="1" id="KW-1133">Transmembrane helix</keyword>
<dbReference type="Proteomes" id="UP000310673">
    <property type="component" value="Chromosome"/>
</dbReference>
<dbReference type="InterPro" id="IPR045691">
    <property type="entry name" value="DUF6056"/>
</dbReference>
<dbReference type="AlphaFoldDB" id="A0A5B7SZW4"/>
<feature type="transmembrane region" description="Helical" evidence="1">
    <location>
        <begin position="328"/>
        <end position="346"/>
    </location>
</feature>
<feature type="transmembrane region" description="Helical" evidence="1">
    <location>
        <begin position="109"/>
        <end position="131"/>
    </location>
</feature>
<evidence type="ECO:0008006" key="4">
    <source>
        <dbReference type="Google" id="ProtNLM"/>
    </source>
</evidence>
<evidence type="ECO:0000256" key="1">
    <source>
        <dbReference type="SAM" id="Phobius"/>
    </source>
</evidence>
<gene>
    <name evidence="2" type="ORF">FG051_01785</name>
</gene>
<feature type="transmembrane region" description="Helical" evidence="1">
    <location>
        <begin position="137"/>
        <end position="154"/>
    </location>
</feature>
<feature type="transmembrane region" description="Helical" evidence="1">
    <location>
        <begin position="83"/>
        <end position="102"/>
    </location>
</feature>
<dbReference type="EMBL" id="CP040736">
    <property type="protein sequence ID" value="QCX23910.1"/>
    <property type="molecule type" value="Genomic_DNA"/>
</dbReference>
<name>A0A5B7SZW4_9LACO</name>
<proteinExistence type="predicted"/>
<dbReference type="Pfam" id="PF19528">
    <property type="entry name" value="DUF6056"/>
    <property type="match status" value="1"/>
</dbReference>
<feature type="transmembrane region" description="Helical" evidence="1">
    <location>
        <begin position="353"/>
        <end position="371"/>
    </location>
</feature>
<dbReference type="KEGG" id="lft:FG051_01785"/>
<evidence type="ECO:0000313" key="3">
    <source>
        <dbReference type="Proteomes" id="UP000310673"/>
    </source>
</evidence>
<keyword evidence="1" id="KW-0472">Membrane</keyword>
<feature type="transmembrane region" description="Helical" evidence="1">
    <location>
        <begin position="403"/>
        <end position="423"/>
    </location>
</feature>